<evidence type="ECO:0000256" key="1">
    <source>
        <dbReference type="ARBA" id="ARBA00004651"/>
    </source>
</evidence>
<feature type="transmembrane region" description="Helical" evidence="6">
    <location>
        <begin position="320"/>
        <end position="340"/>
    </location>
</feature>
<reference evidence="7 8" key="1">
    <citation type="submission" date="2012-05" db="EMBL/GenBank/DDBJ databases">
        <title>The Genome Sequence of Fusobacterium periodontium Oral Taxon 201 Strain D10.</title>
        <authorList>
            <consortium name="The Broad Institute Genome Sequencing Platform"/>
            <consortium name="The Broad Institute Genome Sequencing Center for Infectious Disease"/>
            <person name="Earl A."/>
            <person name="Ward D."/>
            <person name="Feldgarden M."/>
            <person name="Gevers D."/>
            <person name="Strauss J."/>
            <person name="Sibley C."/>
            <person name="White A."/>
            <person name="Ambrose C.E."/>
            <person name="Allen-Vercoe E."/>
            <person name="Walker B."/>
            <person name="Young S.K."/>
            <person name="Zeng Q."/>
            <person name="Gargeya S."/>
            <person name="Fitzgerald M."/>
            <person name="Haas B."/>
            <person name="Abouelleil A."/>
            <person name="Alvarado L."/>
            <person name="Arachchi H.M."/>
            <person name="Berlin A.M."/>
            <person name="Chapman S.B."/>
            <person name="Goldberg J."/>
            <person name="Griggs A."/>
            <person name="Gujja S."/>
            <person name="Hansen M."/>
            <person name="Howarth C."/>
            <person name="Imamovic A."/>
            <person name="Larimer J."/>
            <person name="McCowan C."/>
            <person name="Montmayeur A."/>
            <person name="Murphy C."/>
            <person name="Neiman D."/>
            <person name="Pearson M."/>
            <person name="Priest M."/>
            <person name="Roberts A."/>
            <person name="Saif S."/>
            <person name="Shea T."/>
            <person name="Sisk P."/>
            <person name="Sykes S."/>
            <person name="Wortman J."/>
            <person name="Nusbaum C."/>
            <person name="Birren B."/>
        </authorList>
    </citation>
    <scope>NUCLEOTIDE SEQUENCE [LARGE SCALE GENOMIC DNA]</scope>
    <source>
        <strain evidence="7 8">D10</strain>
    </source>
</reference>
<sequence length="414" mass="47671">MIESNSELKNSIIYNTVGTFFYFFCQWAITVLVVKLGGYSNGGILSITISMTNIFYMISMYGARSFQVSDIKGEYQDGDYFLLRVVTSIFSLIFLGFSLLFFKYDITIQLCIIVYIFFKLGESVTDLNFGFFQKYNCYKEIGISYIIKGISTLLIFSITLYFSQNLFLTLFLETLILWIFIIVYDFRKLKGKLELKIKKGSIFQLLKICFSLMLYTLILPYLNFITRYQVEKFFGTEKLGYYSAITMVIVVISTFFGSIFVIIIPKISSMHKENKIKEIIKIILKVNFAIIVFTIISIIGSILLGKVVFSILFTKSIEKYMYLLIPTIITSSVLAILNYLSTILISFHDLKFVLIANLIPAVFCTLTIKIFIQQYEMLGSLYSLIISLVLGILIVGVRIFYLLKKDETCLKIKQ</sequence>
<protein>
    <recommendedName>
        <fullName evidence="9">Polysaccharide biosynthesis protein C-terminal domain-containing protein</fullName>
    </recommendedName>
</protein>
<organism evidence="7 8">
    <name type="scientific">Fusobacterium periodonticum D10</name>
    <dbReference type="NCBI Taxonomy" id="620833"/>
    <lineage>
        <taxon>Bacteria</taxon>
        <taxon>Fusobacteriati</taxon>
        <taxon>Fusobacteriota</taxon>
        <taxon>Fusobacteriia</taxon>
        <taxon>Fusobacteriales</taxon>
        <taxon>Fusobacteriaceae</taxon>
        <taxon>Fusobacterium</taxon>
    </lineage>
</organism>
<dbReference type="EMBL" id="ACIF01000219">
    <property type="protein sequence ID" value="EKA93529.1"/>
    <property type="molecule type" value="Genomic_DNA"/>
</dbReference>
<feature type="transmembrane region" description="Helical" evidence="6">
    <location>
        <begin position="352"/>
        <end position="372"/>
    </location>
</feature>
<dbReference type="HOGENOM" id="CLU_032713_0_0_0"/>
<keyword evidence="4 6" id="KW-1133">Transmembrane helix</keyword>
<dbReference type="AlphaFoldDB" id="K1GHG4"/>
<feature type="transmembrane region" description="Helical" evidence="6">
    <location>
        <begin position="80"/>
        <end position="100"/>
    </location>
</feature>
<evidence type="ECO:0000313" key="8">
    <source>
        <dbReference type="Proteomes" id="UP000005809"/>
    </source>
</evidence>
<feature type="transmembrane region" description="Helical" evidence="6">
    <location>
        <begin position="106"/>
        <end position="129"/>
    </location>
</feature>
<evidence type="ECO:0000256" key="3">
    <source>
        <dbReference type="ARBA" id="ARBA00022692"/>
    </source>
</evidence>
<comment type="caution">
    <text evidence="7">The sequence shown here is derived from an EMBL/GenBank/DDBJ whole genome shotgun (WGS) entry which is preliminary data.</text>
</comment>
<proteinExistence type="predicted"/>
<dbReference type="Proteomes" id="UP000005809">
    <property type="component" value="Unassembled WGS sequence"/>
</dbReference>
<gene>
    <name evidence="7" type="ORF">FPOG_00244</name>
</gene>
<evidence type="ECO:0000313" key="7">
    <source>
        <dbReference type="EMBL" id="EKA93529.1"/>
    </source>
</evidence>
<feature type="transmembrane region" description="Helical" evidence="6">
    <location>
        <begin position="384"/>
        <end position="403"/>
    </location>
</feature>
<evidence type="ECO:0000256" key="5">
    <source>
        <dbReference type="ARBA" id="ARBA00023136"/>
    </source>
</evidence>
<keyword evidence="2" id="KW-1003">Cell membrane</keyword>
<dbReference type="GO" id="GO:0005886">
    <property type="term" value="C:plasma membrane"/>
    <property type="evidence" value="ECO:0007669"/>
    <property type="project" value="UniProtKB-SubCell"/>
</dbReference>
<feature type="transmembrane region" description="Helical" evidence="6">
    <location>
        <begin position="242"/>
        <end position="265"/>
    </location>
</feature>
<name>K1GHG4_9FUSO</name>
<feature type="transmembrane region" description="Helical" evidence="6">
    <location>
        <begin position="205"/>
        <end position="222"/>
    </location>
</feature>
<feature type="transmembrane region" description="Helical" evidence="6">
    <location>
        <begin position="286"/>
        <end position="314"/>
    </location>
</feature>
<feature type="transmembrane region" description="Helical" evidence="6">
    <location>
        <begin position="39"/>
        <end position="59"/>
    </location>
</feature>
<dbReference type="PATRIC" id="fig|620833.3.peg.1248"/>
<keyword evidence="5 6" id="KW-0472">Membrane</keyword>
<keyword evidence="3 6" id="KW-0812">Transmembrane</keyword>
<feature type="transmembrane region" description="Helical" evidence="6">
    <location>
        <begin position="166"/>
        <end position="184"/>
    </location>
</feature>
<dbReference type="RefSeq" id="WP_005967445.1">
    <property type="nucleotide sequence ID" value="NZ_JH815384.1"/>
</dbReference>
<accession>K1GHG4</accession>
<comment type="subcellular location">
    <subcellularLocation>
        <location evidence="1">Cell membrane</location>
        <topology evidence="1">Multi-pass membrane protein</topology>
    </subcellularLocation>
</comment>
<evidence type="ECO:0008006" key="9">
    <source>
        <dbReference type="Google" id="ProtNLM"/>
    </source>
</evidence>
<evidence type="ECO:0000256" key="4">
    <source>
        <dbReference type="ARBA" id="ARBA00022989"/>
    </source>
</evidence>
<evidence type="ECO:0000256" key="2">
    <source>
        <dbReference type="ARBA" id="ARBA00022475"/>
    </source>
</evidence>
<feature type="transmembrane region" description="Helical" evidence="6">
    <location>
        <begin position="12"/>
        <end position="33"/>
    </location>
</feature>
<dbReference type="InterPro" id="IPR050833">
    <property type="entry name" value="Poly_Biosynth_Transport"/>
</dbReference>
<dbReference type="PANTHER" id="PTHR30250:SF11">
    <property type="entry name" value="O-ANTIGEN TRANSPORTER-RELATED"/>
    <property type="match status" value="1"/>
</dbReference>
<feature type="transmembrane region" description="Helical" evidence="6">
    <location>
        <begin position="141"/>
        <end position="160"/>
    </location>
</feature>
<evidence type="ECO:0000256" key="6">
    <source>
        <dbReference type="SAM" id="Phobius"/>
    </source>
</evidence>
<dbReference type="PANTHER" id="PTHR30250">
    <property type="entry name" value="PST FAMILY PREDICTED COLANIC ACID TRANSPORTER"/>
    <property type="match status" value="1"/>
</dbReference>